<evidence type="ECO:0000259" key="15">
    <source>
        <dbReference type="Pfam" id="PF02563"/>
    </source>
</evidence>
<evidence type="ECO:0000256" key="11">
    <source>
        <dbReference type="ARBA" id="ARBA00023136"/>
    </source>
</evidence>
<evidence type="ECO:0000256" key="8">
    <source>
        <dbReference type="ARBA" id="ARBA00023047"/>
    </source>
</evidence>
<proteinExistence type="inferred from homology"/>
<comment type="caution">
    <text evidence="17">The sequence shown here is derived from an EMBL/GenBank/DDBJ whole genome shotgun (WGS) entry which is preliminary data.</text>
</comment>
<comment type="subcellular location">
    <subcellularLocation>
        <location evidence="1">Cell outer membrane</location>
        <topology evidence="1">Multi-pass membrane protein</topology>
    </subcellularLocation>
</comment>
<feature type="domain" description="SLBB" evidence="16">
    <location>
        <begin position="269"/>
        <end position="358"/>
    </location>
</feature>
<keyword evidence="18" id="KW-1185">Reference proteome</keyword>
<keyword evidence="11" id="KW-0472">Membrane</keyword>
<keyword evidence="5" id="KW-0762">Sugar transport</keyword>
<dbReference type="PANTHER" id="PTHR33619">
    <property type="entry name" value="POLYSACCHARIDE EXPORT PROTEIN GFCE-RELATED"/>
    <property type="match status" value="1"/>
</dbReference>
<keyword evidence="9" id="KW-0406">Ion transport</keyword>
<evidence type="ECO:0000256" key="1">
    <source>
        <dbReference type="ARBA" id="ARBA00004571"/>
    </source>
</evidence>
<keyword evidence="3" id="KW-0813">Transport</keyword>
<dbReference type="GO" id="GO:0015159">
    <property type="term" value="F:polysaccharide transmembrane transporter activity"/>
    <property type="evidence" value="ECO:0007669"/>
    <property type="project" value="InterPro"/>
</dbReference>
<evidence type="ECO:0000256" key="2">
    <source>
        <dbReference type="ARBA" id="ARBA00009450"/>
    </source>
</evidence>
<keyword evidence="12" id="KW-0564">Palmitate</keyword>
<evidence type="ECO:0000256" key="7">
    <source>
        <dbReference type="ARBA" id="ARBA00022729"/>
    </source>
</evidence>
<dbReference type="GO" id="GO:0009279">
    <property type="term" value="C:cell outer membrane"/>
    <property type="evidence" value="ECO:0007669"/>
    <property type="project" value="UniProtKB-SubCell"/>
</dbReference>
<keyword evidence="10" id="KW-0626">Porin</keyword>
<dbReference type="InterPro" id="IPR049712">
    <property type="entry name" value="Poly_export"/>
</dbReference>
<keyword evidence="13" id="KW-0998">Cell outer membrane</keyword>
<dbReference type="STRING" id="1293045.H663_17100"/>
<reference evidence="17" key="1">
    <citation type="submission" date="2017-04" db="EMBL/GenBank/DDBJ databases">
        <title>Unexpected and diverse lifestyles within the genus Limnohabitans.</title>
        <authorList>
            <person name="Kasalicky V."/>
            <person name="Mehrshad M."/>
            <person name="Andrei S.-A."/>
            <person name="Salcher M."/>
            <person name="Kratochvilova H."/>
            <person name="Simek K."/>
            <person name="Ghai R."/>
        </authorList>
    </citation>
    <scope>NUCLEOTIDE SEQUENCE [LARGE SCALE GENOMIC DNA]</scope>
    <source>
        <strain evidence="17">II-D5</strain>
    </source>
</reference>
<sequence length="389" mass="41245">MRFLRRYVGWLLLPLAGCGTYPDSLPSAGPSLELIQKNAQESQIPGIQLLEVTAPLARSLASDARLAPSFAQHWGQAKQPSFVLGPGDVLEVSIWEAPPASLFGASAMDLRSGAATARVSVLPGQMVAADGTIDVPFAGTINAAGQSTSDVQNAIAQRLKGKANQPQVVVRMLQNATSNVTVVGEVSNSVRMPLTAKGERLLDALAAAGGVRQPVGKMSLQITRGEQVRSLPLERVIASPAENVFLQPGDVVTAFHQPFNLTVLGATGVNRELDFEVQGISLAQALGRAGGLQDQRADARGIFIFRFEDPALLPDVKPDTPRTAQGKVPVVFRLDLKDPASFFAAQDFPMRHKDVVYVSNAPAAELQKFLNIVGSVAGPVLTLRAVVNP</sequence>
<keyword evidence="4" id="KW-1134">Transmembrane beta strand</keyword>
<evidence type="ECO:0000259" key="16">
    <source>
        <dbReference type="Pfam" id="PF22461"/>
    </source>
</evidence>
<dbReference type="InterPro" id="IPR054765">
    <property type="entry name" value="SLBB_dom"/>
</dbReference>
<name>A0A2T7UB45_9BURK</name>
<keyword evidence="6" id="KW-0812">Transmembrane</keyword>
<protein>
    <submittedName>
        <fullName evidence="17">Capsular biosynthesis protein</fullName>
    </submittedName>
</protein>
<evidence type="ECO:0000256" key="6">
    <source>
        <dbReference type="ARBA" id="ARBA00022692"/>
    </source>
</evidence>
<feature type="domain" description="SLBB" evidence="16">
    <location>
        <begin position="179"/>
        <end position="252"/>
    </location>
</feature>
<dbReference type="Pfam" id="PF02563">
    <property type="entry name" value="Poly_export"/>
    <property type="match status" value="1"/>
</dbReference>
<comment type="similarity">
    <text evidence="2">Belongs to the BexD/CtrA/VexA family.</text>
</comment>
<evidence type="ECO:0000256" key="9">
    <source>
        <dbReference type="ARBA" id="ARBA00023065"/>
    </source>
</evidence>
<dbReference type="Gene3D" id="3.30.1950.10">
    <property type="entry name" value="wza like domain"/>
    <property type="match status" value="1"/>
</dbReference>
<dbReference type="RefSeq" id="WP_053175602.1">
    <property type="nucleotide sequence ID" value="NZ_LFYT02000023.1"/>
</dbReference>
<evidence type="ECO:0000256" key="3">
    <source>
        <dbReference type="ARBA" id="ARBA00022448"/>
    </source>
</evidence>
<evidence type="ECO:0000256" key="14">
    <source>
        <dbReference type="ARBA" id="ARBA00023288"/>
    </source>
</evidence>
<dbReference type="Proteomes" id="UP000037507">
    <property type="component" value="Unassembled WGS sequence"/>
</dbReference>
<evidence type="ECO:0000313" key="18">
    <source>
        <dbReference type="Proteomes" id="UP000037507"/>
    </source>
</evidence>
<evidence type="ECO:0000256" key="5">
    <source>
        <dbReference type="ARBA" id="ARBA00022597"/>
    </source>
</evidence>
<feature type="domain" description="Polysaccharide export protein N-terminal" evidence="15">
    <location>
        <begin position="77"/>
        <end position="172"/>
    </location>
</feature>
<dbReference type="GO" id="GO:0006811">
    <property type="term" value="P:monoatomic ion transport"/>
    <property type="evidence" value="ECO:0007669"/>
    <property type="project" value="UniProtKB-KW"/>
</dbReference>
<dbReference type="GO" id="GO:0046930">
    <property type="term" value="C:pore complex"/>
    <property type="evidence" value="ECO:0007669"/>
    <property type="project" value="UniProtKB-KW"/>
</dbReference>
<organism evidence="17 18">
    <name type="scientific">Limnohabitans planktonicus II-D5</name>
    <dbReference type="NCBI Taxonomy" id="1293045"/>
    <lineage>
        <taxon>Bacteria</taxon>
        <taxon>Pseudomonadati</taxon>
        <taxon>Pseudomonadota</taxon>
        <taxon>Betaproteobacteria</taxon>
        <taxon>Burkholderiales</taxon>
        <taxon>Comamonadaceae</taxon>
        <taxon>Limnohabitans</taxon>
    </lineage>
</organism>
<dbReference type="PANTHER" id="PTHR33619:SF3">
    <property type="entry name" value="POLYSACCHARIDE EXPORT PROTEIN GFCE-RELATED"/>
    <property type="match status" value="1"/>
</dbReference>
<dbReference type="Gene3D" id="3.10.560.10">
    <property type="entry name" value="Outer membrane lipoprotein wza domain like"/>
    <property type="match status" value="2"/>
</dbReference>
<evidence type="ECO:0000313" key="17">
    <source>
        <dbReference type="EMBL" id="PVE41822.1"/>
    </source>
</evidence>
<dbReference type="GO" id="GO:0015288">
    <property type="term" value="F:porin activity"/>
    <property type="evidence" value="ECO:0007669"/>
    <property type="project" value="UniProtKB-KW"/>
</dbReference>
<dbReference type="EMBL" id="LFYT02000023">
    <property type="protein sequence ID" value="PVE41822.1"/>
    <property type="molecule type" value="Genomic_DNA"/>
</dbReference>
<dbReference type="AlphaFoldDB" id="A0A2T7UB45"/>
<dbReference type="InterPro" id="IPR003715">
    <property type="entry name" value="Poly_export_N"/>
</dbReference>
<evidence type="ECO:0000256" key="12">
    <source>
        <dbReference type="ARBA" id="ARBA00023139"/>
    </source>
</evidence>
<keyword evidence="14" id="KW-0449">Lipoprotein</keyword>
<evidence type="ECO:0000256" key="13">
    <source>
        <dbReference type="ARBA" id="ARBA00023237"/>
    </source>
</evidence>
<evidence type="ECO:0000256" key="4">
    <source>
        <dbReference type="ARBA" id="ARBA00022452"/>
    </source>
</evidence>
<keyword evidence="8" id="KW-0625">Polysaccharide transport</keyword>
<dbReference type="Pfam" id="PF22461">
    <property type="entry name" value="SLBB_2"/>
    <property type="match status" value="2"/>
</dbReference>
<keyword evidence="7" id="KW-0732">Signal</keyword>
<evidence type="ECO:0000256" key="10">
    <source>
        <dbReference type="ARBA" id="ARBA00023114"/>
    </source>
</evidence>
<gene>
    <name evidence="17" type="ORF">H663_015275</name>
</gene>
<accession>A0A2T7UB45</accession>
<dbReference type="OrthoDB" id="9808421at2"/>